<evidence type="ECO:0000256" key="1">
    <source>
        <dbReference type="ARBA" id="ARBA00004123"/>
    </source>
</evidence>
<evidence type="ECO:0000256" key="9">
    <source>
        <dbReference type="ARBA" id="ARBA00079394"/>
    </source>
</evidence>
<comment type="caution">
    <text evidence="12">The sequence shown here is derived from an EMBL/GenBank/DDBJ whole genome shotgun (WGS) entry which is preliminary data.</text>
</comment>
<dbReference type="Gene3D" id="1.10.8.60">
    <property type="match status" value="1"/>
</dbReference>
<evidence type="ECO:0000313" key="12">
    <source>
        <dbReference type="EMBL" id="CAF0974677.1"/>
    </source>
</evidence>
<dbReference type="SUPFAM" id="SSF52540">
    <property type="entry name" value="P-loop containing nucleoside triphosphate hydrolases"/>
    <property type="match status" value="1"/>
</dbReference>
<dbReference type="InterPro" id="IPR008921">
    <property type="entry name" value="DNA_pol3_clamp-load_cplx_C"/>
</dbReference>
<dbReference type="GO" id="GO:0005634">
    <property type="term" value="C:nucleus"/>
    <property type="evidence" value="ECO:0007669"/>
    <property type="project" value="UniProtKB-SubCell"/>
</dbReference>
<evidence type="ECO:0000256" key="7">
    <source>
        <dbReference type="ARBA" id="ARBA00070184"/>
    </source>
</evidence>
<dbReference type="Gene3D" id="1.20.272.10">
    <property type="match status" value="1"/>
</dbReference>
<feature type="domain" description="AAA+ ATPase" evidence="11">
    <location>
        <begin position="40"/>
        <end position="196"/>
    </location>
</feature>
<dbReference type="Gene3D" id="3.40.50.300">
    <property type="entry name" value="P-loop containing nucleotide triphosphate hydrolases"/>
    <property type="match status" value="1"/>
</dbReference>
<dbReference type="Pfam" id="PF21960">
    <property type="entry name" value="RCF1-5-like_lid"/>
    <property type="match status" value="1"/>
</dbReference>
<gene>
    <name evidence="12" type="ORF">BJG266_LOCUS14531</name>
    <name evidence="13" type="ORF">QVE165_LOCUS28953</name>
</gene>
<evidence type="ECO:0000256" key="4">
    <source>
        <dbReference type="ARBA" id="ARBA00023242"/>
    </source>
</evidence>
<protein>
    <recommendedName>
        <fullName evidence="7">Replication factor C subunit 3</fullName>
    </recommendedName>
    <alternativeName>
        <fullName evidence="9">Activator 1 38 kDa subunit</fullName>
    </alternativeName>
    <alternativeName>
        <fullName evidence="10">Activator 1 subunit 3</fullName>
    </alternativeName>
    <alternativeName>
        <fullName evidence="8">Replication factor C 38 kDa subunit</fullName>
    </alternativeName>
</protein>
<dbReference type="PANTHER" id="PTHR11669">
    <property type="entry name" value="REPLICATION FACTOR C / DNA POLYMERASE III GAMMA-TAU SUBUNIT"/>
    <property type="match status" value="1"/>
</dbReference>
<dbReference type="GO" id="GO:0003689">
    <property type="term" value="F:DNA clamp loader activity"/>
    <property type="evidence" value="ECO:0007669"/>
    <property type="project" value="TreeGrafter"/>
</dbReference>
<keyword evidence="3" id="KW-0235">DNA replication</keyword>
<dbReference type="SUPFAM" id="SSF48019">
    <property type="entry name" value="post-AAA+ oligomerization domain-like"/>
    <property type="match status" value="1"/>
</dbReference>
<evidence type="ECO:0000256" key="2">
    <source>
        <dbReference type="ARBA" id="ARBA00005378"/>
    </source>
</evidence>
<comment type="similarity">
    <text evidence="2">Belongs to the activator 1 small subunits family.</text>
</comment>
<dbReference type="InterPro" id="IPR050238">
    <property type="entry name" value="DNA_Rep/Repair_Clamp_Loader"/>
</dbReference>
<evidence type="ECO:0000256" key="10">
    <source>
        <dbReference type="ARBA" id="ARBA00080379"/>
    </source>
</evidence>
<name>A0A814ENI3_9BILA</name>
<organism evidence="12 15">
    <name type="scientific">Adineta steineri</name>
    <dbReference type="NCBI Taxonomy" id="433720"/>
    <lineage>
        <taxon>Eukaryota</taxon>
        <taxon>Metazoa</taxon>
        <taxon>Spiralia</taxon>
        <taxon>Gnathifera</taxon>
        <taxon>Rotifera</taxon>
        <taxon>Eurotatoria</taxon>
        <taxon>Bdelloidea</taxon>
        <taxon>Adinetida</taxon>
        <taxon>Adinetidae</taxon>
        <taxon>Adineta</taxon>
    </lineage>
</organism>
<dbReference type="Pfam" id="PF22534">
    <property type="entry name" value="RFC_C"/>
    <property type="match status" value="1"/>
</dbReference>
<dbReference type="GO" id="GO:0006281">
    <property type="term" value="P:DNA repair"/>
    <property type="evidence" value="ECO:0007669"/>
    <property type="project" value="UniProtKB-ARBA"/>
</dbReference>
<dbReference type="GO" id="GO:0006271">
    <property type="term" value="P:DNA strand elongation involved in DNA replication"/>
    <property type="evidence" value="ECO:0007669"/>
    <property type="project" value="UniProtKB-ARBA"/>
</dbReference>
<dbReference type="AlphaFoldDB" id="A0A814ENI3"/>
<dbReference type="FunFam" id="1.10.8.60:FF:000030">
    <property type="entry name" value="replication factor C subunit 3"/>
    <property type="match status" value="1"/>
</dbReference>
<dbReference type="FunFam" id="3.40.50.300:FF:000136">
    <property type="entry name" value="Replication factor C subunit 5"/>
    <property type="match status" value="1"/>
</dbReference>
<keyword evidence="14" id="KW-1185">Reference proteome</keyword>
<accession>A0A814ENI3</accession>
<dbReference type="InterPro" id="IPR003593">
    <property type="entry name" value="AAA+_ATPase"/>
</dbReference>
<sequence>MKSFLQMSLWCDKYRPRNFQELDYQLEQAKLLQTIVANGDFPHFLIFGPNGSGKKTRITCLLHALYGDGVQSLRLENHEYETPSRKKIEITTIGSNYHTQVNPSDVGIYDRVVIHELIKTIAQTKQINSIEQRSFKIIVIVEVDKLTRDAQHSLRRTMEKYVSSCRLILCCNSTSRVIPAIRSRCLGIRMAAPTIDEISIVLKKVAKLEGIELPIELANRIGEKSQRNLRRALLMLQTCATQKIPLTKDQQIIEPDWEIYLRDTARMISEQQTPQRIFEVRERLYELITHCIPAEIIFKGLLEELLTNCDDVLKIQITQTAAEYEHRLRQGSKEIFHLEAFIAKFMCIYKQHIDSNSH</sequence>
<dbReference type="Proteomes" id="UP000663877">
    <property type="component" value="Unassembled WGS sequence"/>
</dbReference>
<dbReference type="FunFam" id="1.20.272.10:FF:000002">
    <property type="entry name" value="Replication factor C subunit 3"/>
    <property type="match status" value="1"/>
</dbReference>
<proteinExistence type="inferred from homology"/>
<evidence type="ECO:0000256" key="8">
    <source>
        <dbReference type="ARBA" id="ARBA00076818"/>
    </source>
</evidence>
<evidence type="ECO:0000313" key="13">
    <source>
        <dbReference type="EMBL" id="CAF1259232.1"/>
    </source>
</evidence>
<dbReference type="Proteomes" id="UP000663832">
    <property type="component" value="Unassembled WGS sequence"/>
</dbReference>
<keyword evidence="4" id="KW-0539">Nucleus</keyword>
<dbReference type="OrthoDB" id="761538at2759"/>
<dbReference type="EMBL" id="CAJNOM010000229">
    <property type="protein sequence ID" value="CAF1259232.1"/>
    <property type="molecule type" value="Genomic_DNA"/>
</dbReference>
<evidence type="ECO:0000256" key="5">
    <source>
        <dbReference type="ARBA" id="ARBA00058626"/>
    </source>
</evidence>
<dbReference type="EMBL" id="CAJNOI010000061">
    <property type="protein sequence ID" value="CAF0974677.1"/>
    <property type="molecule type" value="Genomic_DNA"/>
</dbReference>
<evidence type="ECO:0000259" key="11">
    <source>
        <dbReference type="SMART" id="SM00382"/>
    </source>
</evidence>
<evidence type="ECO:0000313" key="14">
    <source>
        <dbReference type="Proteomes" id="UP000663832"/>
    </source>
</evidence>
<evidence type="ECO:0000313" key="15">
    <source>
        <dbReference type="Proteomes" id="UP000663877"/>
    </source>
</evidence>
<dbReference type="Pfam" id="PF13177">
    <property type="entry name" value="DNA_pol3_delta2"/>
    <property type="match status" value="1"/>
</dbReference>
<dbReference type="SMART" id="SM00382">
    <property type="entry name" value="AAA"/>
    <property type="match status" value="1"/>
</dbReference>
<evidence type="ECO:0000256" key="6">
    <source>
        <dbReference type="ARBA" id="ARBA00062267"/>
    </source>
</evidence>
<dbReference type="CDD" id="cd00009">
    <property type="entry name" value="AAA"/>
    <property type="match status" value="1"/>
</dbReference>
<evidence type="ECO:0000256" key="3">
    <source>
        <dbReference type="ARBA" id="ARBA00022705"/>
    </source>
</evidence>
<dbReference type="PANTHER" id="PTHR11669:SF1">
    <property type="entry name" value="REPLICATION FACTOR C SUBUNIT 3"/>
    <property type="match status" value="1"/>
</dbReference>
<dbReference type="GO" id="GO:0005663">
    <property type="term" value="C:DNA replication factor C complex"/>
    <property type="evidence" value="ECO:0007669"/>
    <property type="project" value="TreeGrafter"/>
</dbReference>
<dbReference type="GO" id="GO:0003677">
    <property type="term" value="F:DNA binding"/>
    <property type="evidence" value="ECO:0007669"/>
    <property type="project" value="InterPro"/>
</dbReference>
<reference evidence="12" key="1">
    <citation type="submission" date="2021-02" db="EMBL/GenBank/DDBJ databases">
        <authorList>
            <person name="Nowell W R."/>
        </authorList>
    </citation>
    <scope>NUCLEOTIDE SEQUENCE</scope>
</reference>
<comment type="subunit">
    <text evidence="6">Subunit of the RFC complex, an heteropentameric complex consisting of a large subunit RFC1 and four small subunits RFC2, RFC3, RFC4 and RFC5; the RFC complex interacts with PCNA. Forms an heterotetrameric complex with RFC2, RFC4 and RFC5; this complex has ATPase activity but is not stimulated by PCNA. The heterotetramer of subunits RFC2, RFC3, RFC4 and RFC5 interacts with RAD17. Interacts with CNTD1; this interaction facilitates crossover formation.</text>
</comment>
<dbReference type="InterPro" id="IPR027417">
    <property type="entry name" value="P-loop_NTPase"/>
</dbReference>
<comment type="function">
    <text evidence="5">Subunit of the replication factor C (RFC) complex which acts during elongation of primed DNA templates by DNA polymerases delta and epsilon, and is necessary for ATP-dependent loading of proliferating cell nuclear antigen (PCNA) onto primed DNA.</text>
</comment>
<comment type="subcellular location">
    <subcellularLocation>
        <location evidence="1">Nucleus</location>
    </subcellularLocation>
</comment>